<evidence type="ECO:0000256" key="2">
    <source>
        <dbReference type="ARBA" id="ARBA00022527"/>
    </source>
</evidence>
<keyword evidence="2" id="KW-0723">Serine/threonine-protein kinase</keyword>
<evidence type="ECO:0000256" key="8">
    <source>
        <dbReference type="ARBA" id="ARBA00048679"/>
    </source>
</evidence>
<dbReference type="AlphaFoldDB" id="A0A446BX43"/>
<dbReference type="Gene3D" id="1.10.510.10">
    <property type="entry name" value="Transferase(Phosphotransferase) domain 1"/>
    <property type="match status" value="1"/>
</dbReference>
<organism evidence="10 11">
    <name type="scientific">Thermothielavioides terrestris</name>
    <dbReference type="NCBI Taxonomy" id="2587410"/>
    <lineage>
        <taxon>Eukaryota</taxon>
        <taxon>Fungi</taxon>
        <taxon>Dikarya</taxon>
        <taxon>Ascomycota</taxon>
        <taxon>Pezizomycotina</taxon>
        <taxon>Sordariomycetes</taxon>
        <taxon>Sordariomycetidae</taxon>
        <taxon>Sordariales</taxon>
        <taxon>Chaetomiaceae</taxon>
        <taxon>Thermothielavioides</taxon>
    </lineage>
</organism>
<dbReference type="GO" id="GO:0005524">
    <property type="term" value="F:ATP binding"/>
    <property type="evidence" value="ECO:0007669"/>
    <property type="project" value="UniProtKB-KW"/>
</dbReference>
<feature type="domain" description="Protein kinase" evidence="9">
    <location>
        <begin position="50"/>
        <end position="324"/>
    </location>
</feature>
<protein>
    <recommendedName>
        <fullName evidence="1">non-specific serine/threonine protein kinase</fullName>
        <ecNumber evidence="1">2.7.11.1</ecNumber>
    </recommendedName>
</protein>
<keyword evidence="6" id="KW-0067">ATP-binding</keyword>
<evidence type="ECO:0000256" key="1">
    <source>
        <dbReference type="ARBA" id="ARBA00012513"/>
    </source>
</evidence>
<keyword evidence="3" id="KW-0808">Transferase</keyword>
<keyword evidence="5" id="KW-0418">Kinase</keyword>
<evidence type="ECO:0000256" key="3">
    <source>
        <dbReference type="ARBA" id="ARBA00022679"/>
    </source>
</evidence>
<dbReference type="GO" id="GO:0050684">
    <property type="term" value="P:regulation of mRNA processing"/>
    <property type="evidence" value="ECO:0007669"/>
    <property type="project" value="TreeGrafter"/>
</dbReference>
<dbReference type="PANTHER" id="PTHR47634:SF9">
    <property type="entry name" value="PROTEIN KINASE DOMAIN-CONTAINING PROTEIN-RELATED"/>
    <property type="match status" value="1"/>
</dbReference>
<dbReference type="SMART" id="SM00220">
    <property type="entry name" value="S_TKc"/>
    <property type="match status" value="1"/>
</dbReference>
<evidence type="ECO:0000313" key="10">
    <source>
        <dbReference type="EMBL" id="SPQ27056.1"/>
    </source>
</evidence>
<evidence type="ECO:0000313" key="11">
    <source>
        <dbReference type="Proteomes" id="UP000289323"/>
    </source>
</evidence>
<dbReference type="EC" id="2.7.11.1" evidence="1"/>
<dbReference type="InterPro" id="IPR051334">
    <property type="entry name" value="SRPK"/>
</dbReference>
<dbReference type="Gene3D" id="3.30.200.20">
    <property type="entry name" value="Phosphorylase Kinase, domain 1"/>
    <property type="match status" value="1"/>
</dbReference>
<evidence type="ECO:0000259" key="9">
    <source>
        <dbReference type="PROSITE" id="PS50011"/>
    </source>
</evidence>
<evidence type="ECO:0000256" key="4">
    <source>
        <dbReference type="ARBA" id="ARBA00022741"/>
    </source>
</evidence>
<dbReference type="Proteomes" id="UP000289323">
    <property type="component" value="Unassembled WGS sequence"/>
</dbReference>
<name>A0A446BX43_9PEZI</name>
<dbReference type="GO" id="GO:0005737">
    <property type="term" value="C:cytoplasm"/>
    <property type="evidence" value="ECO:0007669"/>
    <property type="project" value="TreeGrafter"/>
</dbReference>
<comment type="catalytic activity">
    <reaction evidence="7">
        <text>L-threonyl-[protein] + ATP = O-phospho-L-threonyl-[protein] + ADP + H(+)</text>
        <dbReference type="Rhea" id="RHEA:46608"/>
        <dbReference type="Rhea" id="RHEA-COMP:11060"/>
        <dbReference type="Rhea" id="RHEA-COMP:11605"/>
        <dbReference type="ChEBI" id="CHEBI:15378"/>
        <dbReference type="ChEBI" id="CHEBI:30013"/>
        <dbReference type="ChEBI" id="CHEBI:30616"/>
        <dbReference type="ChEBI" id="CHEBI:61977"/>
        <dbReference type="ChEBI" id="CHEBI:456216"/>
        <dbReference type="EC" id="2.7.11.1"/>
    </reaction>
</comment>
<dbReference type="SUPFAM" id="SSF56112">
    <property type="entry name" value="Protein kinase-like (PK-like)"/>
    <property type="match status" value="1"/>
</dbReference>
<evidence type="ECO:0000256" key="5">
    <source>
        <dbReference type="ARBA" id="ARBA00022777"/>
    </source>
</evidence>
<dbReference type="GO" id="GO:0005634">
    <property type="term" value="C:nucleus"/>
    <property type="evidence" value="ECO:0007669"/>
    <property type="project" value="TreeGrafter"/>
</dbReference>
<keyword evidence="4" id="KW-0547">Nucleotide-binding</keyword>
<reference evidence="10 11" key="1">
    <citation type="submission" date="2018-04" db="EMBL/GenBank/DDBJ databases">
        <authorList>
            <person name="Huttner S."/>
            <person name="Dainat J."/>
        </authorList>
    </citation>
    <scope>NUCLEOTIDE SEQUENCE [LARGE SCALE GENOMIC DNA]</scope>
</reference>
<dbReference type="GO" id="GO:0000245">
    <property type="term" value="P:spliceosomal complex assembly"/>
    <property type="evidence" value="ECO:0007669"/>
    <property type="project" value="TreeGrafter"/>
</dbReference>
<sequence>MAESLGPRPSQYYRHTNFMDEHVENVERYKPGGYHPVDIGDTITNGEDTYTVLHKLGHGGFSTVWLAKRQREHSAGSSPSFHALKILRADLSDELAGHEHRFLQRLGQAGSSTHPNIVMLEDSFTVSGPNGQHRCLVFPFLGPSLYSLLLRERIVAATSFPGLDPASLTSVQIIDFGCAFANSAPPATLGCPLEYFPPELIFDDPASTHSDVWQLAAIIFYVCTDSYMFQVGFQIPFLLVAFIVQYHGPLPSRWRGKFVWSKYARRQPSGEPAKPLPEPDWWFDGSESTKSLKDRIGKDMVVLEPDQRISAAEASRRLESEVFVSVSSG</sequence>
<dbReference type="PANTHER" id="PTHR47634">
    <property type="entry name" value="PROTEIN KINASE DOMAIN-CONTAINING PROTEIN-RELATED"/>
    <property type="match status" value="1"/>
</dbReference>
<evidence type="ECO:0000256" key="6">
    <source>
        <dbReference type="ARBA" id="ARBA00022840"/>
    </source>
</evidence>
<dbReference type="EMBL" id="OUUZ01000019">
    <property type="protein sequence ID" value="SPQ27056.1"/>
    <property type="molecule type" value="Genomic_DNA"/>
</dbReference>
<dbReference type="InterPro" id="IPR011009">
    <property type="entry name" value="Kinase-like_dom_sf"/>
</dbReference>
<evidence type="ECO:0000256" key="7">
    <source>
        <dbReference type="ARBA" id="ARBA00047899"/>
    </source>
</evidence>
<gene>
    <name evidence="10" type="ORF">TT172_LOCUS9475</name>
</gene>
<comment type="catalytic activity">
    <reaction evidence="8">
        <text>L-seryl-[protein] + ATP = O-phospho-L-seryl-[protein] + ADP + H(+)</text>
        <dbReference type="Rhea" id="RHEA:17989"/>
        <dbReference type="Rhea" id="RHEA-COMP:9863"/>
        <dbReference type="Rhea" id="RHEA-COMP:11604"/>
        <dbReference type="ChEBI" id="CHEBI:15378"/>
        <dbReference type="ChEBI" id="CHEBI:29999"/>
        <dbReference type="ChEBI" id="CHEBI:30616"/>
        <dbReference type="ChEBI" id="CHEBI:83421"/>
        <dbReference type="ChEBI" id="CHEBI:456216"/>
        <dbReference type="EC" id="2.7.11.1"/>
    </reaction>
</comment>
<proteinExistence type="predicted"/>
<dbReference type="InterPro" id="IPR000719">
    <property type="entry name" value="Prot_kinase_dom"/>
</dbReference>
<accession>A0A446BX43</accession>
<dbReference type="PROSITE" id="PS50011">
    <property type="entry name" value="PROTEIN_KINASE_DOM"/>
    <property type="match status" value="1"/>
</dbReference>
<dbReference type="GO" id="GO:0004674">
    <property type="term" value="F:protein serine/threonine kinase activity"/>
    <property type="evidence" value="ECO:0007669"/>
    <property type="project" value="UniProtKB-KW"/>
</dbReference>